<protein>
    <submittedName>
        <fullName evidence="1">DNA-directed DNA polymerase B</fullName>
    </submittedName>
</protein>
<evidence type="ECO:0000313" key="2">
    <source>
        <dbReference type="Proteomes" id="UP000001400"/>
    </source>
</evidence>
<name>B5IAF7_ACIB4</name>
<dbReference type="AlphaFoldDB" id="B5IAF7"/>
<reference evidence="1" key="1">
    <citation type="submission" date="2010-02" db="EMBL/GenBank/DDBJ databases">
        <title>Complete sequence of Aciduliprofundum boonei T469.</title>
        <authorList>
            <consortium name="US DOE Joint Genome Institute"/>
            <person name="Lucas S."/>
            <person name="Copeland A."/>
            <person name="Lapidus A."/>
            <person name="Cheng J.-F."/>
            <person name="Bruce D."/>
            <person name="Goodwin L."/>
            <person name="Pitluck S."/>
            <person name="Saunders E."/>
            <person name="Detter J.C."/>
            <person name="Han C."/>
            <person name="Tapia R."/>
            <person name="Land M."/>
            <person name="Hauser L."/>
            <person name="Kyrpides N."/>
            <person name="Mikhailova N."/>
            <person name="Flores G."/>
            <person name="Reysenbach A.-L."/>
            <person name="Woyke T."/>
        </authorList>
    </citation>
    <scope>NUCLEOTIDE SEQUENCE</scope>
    <source>
        <strain evidence="1">T469</strain>
    </source>
</reference>
<evidence type="ECO:0000313" key="1">
    <source>
        <dbReference type="EMBL" id="ADD08198.1"/>
    </source>
</evidence>
<dbReference type="EMBL" id="CP001941">
    <property type="protein sequence ID" value="ADD08198.1"/>
    <property type="molecule type" value="Genomic_DNA"/>
</dbReference>
<keyword evidence="2" id="KW-1185">Reference proteome</keyword>
<dbReference type="eggNOG" id="arCOG04926">
    <property type="taxonomic scope" value="Archaea"/>
</dbReference>
<dbReference type="Proteomes" id="UP000001400">
    <property type="component" value="Chromosome"/>
</dbReference>
<proteinExistence type="predicted"/>
<dbReference type="GO" id="GO:0000166">
    <property type="term" value="F:nucleotide binding"/>
    <property type="evidence" value="ECO:0007669"/>
    <property type="project" value="InterPro"/>
</dbReference>
<dbReference type="PROSITE" id="PS00116">
    <property type="entry name" value="DNA_POLYMERASE_B"/>
    <property type="match status" value="1"/>
</dbReference>
<dbReference type="Gene3D" id="3.90.1600.10">
    <property type="entry name" value="Palm domain of DNA polymerase"/>
    <property type="match status" value="1"/>
</dbReference>
<accession>B5IAF7</accession>
<gene>
    <name evidence="1" type="ordered locus">Aboo_0387</name>
</gene>
<dbReference type="KEGG" id="abi:Aboo_0387"/>
<dbReference type="SUPFAM" id="SSF56672">
    <property type="entry name" value="DNA/RNA polymerases"/>
    <property type="match status" value="1"/>
</dbReference>
<dbReference type="InterPro" id="IPR012337">
    <property type="entry name" value="RNaseH-like_sf"/>
</dbReference>
<dbReference type="InterPro" id="IPR043502">
    <property type="entry name" value="DNA/RNA_pol_sf"/>
</dbReference>
<keyword evidence="1" id="KW-0239">DNA-directed DNA polymerase</keyword>
<dbReference type="HOGENOM" id="CLU_325076_0_0_2"/>
<keyword evidence="1" id="KW-0548">Nucleotidyltransferase</keyword>
<keyword evidence="1" id="KW-0808">Transferase</keyword>
<dbReference type="OrthoDB" id="134451at2157"/>
<dbReference type="SUPFAM" id="SSF53098">
    <property type="entry name" value="Ribonuclease H-like"/>
    <property type="match status" value="1"/>
</dbReference>
<dbReference type="GO" id="GO:0003887">
    <property type="term" value="F:DNA-directed DNA polymerase activity"/>
    <property type="evidence" value="ECO:0007669"/>
    <property type="project" value="UniProtKB-KW"/>
</dbReference>
<dbReference type="GeneID" id="8827329"/>
<dbReference type="GO" id="GO:0003676">
    <property type="term" value="F:nucleic acid binding"/>
    <property type="evidence" value="ECO:0007669"/>
    <property type="project" value="InterPro"/>
</dbReference>
<dbReference type="RefSeq" id="WP_008082125.1">
    <property type="nucleotide sequence ID" value="NC_013926.1"/>
</dbReference>
<dbReference type="STRING" id="439481.Aboo_0387"/>
<dbReference type="InterPro" id="IPR023211">
    <property type="entry name" value="DNA_pol_palm_dom_sf"/>
</dbReference>
<organism evidence="1 2">
    <name type="scientific">Aciduliprofundum boonei (strain DSM 19572 / T469)</name>
    <dbReference type="NCBI Taxonomy" id="439481"/>
    <lineage>
        <taxon>Archaea</taxon>
        <taxon>Methanobacteriati</taxon>
        <taxon>Thermoplasmatota</taxon>
        <taxon>DHVE2 group</taxon>
        <taxon>Candidatus Aciduliprofundum</taxon>
    </lineage>
</organism>
<sequence length="899" mass="105022">MSDIALRCFSHSDNRSGYKEKISPNPSLLLVFDTETTTDEYQNLLFGSSLIARNNKVIERYIFYEDNLKESEKEKIIEFGDSHSIKVIPKTRFVEKVFYPYVYQARAKCIGFNLPFDLSRLAIDYTISRKDPRAFSFTLSKDPRNPRVMIRALDSTKSFIKFLRPLRKKSKRKYTHYEGYFVDLRTFAFALTNKRHTLESASKEFKCEHYKTHPERHGAINKDYIEYNLNDVQVTFELYLKLMERKEMFNIDMEENLLYSPASIGKYYLNKMGISPFMELNPDFPKEVLGFAMTTYYGGRTECKIRKSPIPVTYLDFTSMYPTLFILLKLDEILKARSIRVRATKGEVKSFLSKISVESLQDKEVWRDPLMRSIVLIRPDRDILPIRMKYRGDVYNIGINYLTSQRPIWYTIEDVISSKILTGKAPEIIDSLTFEPVGRQSLRAIEINGITIAPEENFIKKIIEKRLEYKDQIKRGIGDIEKLKVIQNEFKIIANASSYGIFIEVNSEKVKDKEITVYGLEEFNTKVGKIESIGKAYNPIIAIFLTSGARLILAIAESIASNNGYYAYMDTDSIFVKPEKVREVKELFEKLNPYSYSVDMFKIEDNEEGIPLDNVLFYGISAKRYCLYRINGEKIEILKESSHGLGHIIGIDPKEVWEDILKMHYHPDSREEIIEKYHHKYAVSQLTVTTPQVLKRFDYLNNNKELAKKIKPFNFVTVGTAYRSENGEPVIPIMPFISPQDKKFELIPYRPFIDYKSGLSSQDLPLDTKEYWKPISKVLEDYFNHHDGKYEGDVGLLNRRQITVDHIKYIGKESNELEKNMIMGIPEYIEYEKMEDFKDFISSLSPKKILEYINAKYPDVKVSLRAIKKLKTNLKRGKYPKRKRKLYPILYQIYKSGVM</sequence>
<dbReference type="InterPro" id="IPR017964">
    <property type="entry name" value="DNA-dir_DNA_pol_B_CS"/>
</dbReference>